<organism evidence="1 2">
    <name type="scientific">Paxillus rubicundulus Ve08.2h10</name>
    <dbReference type="NCBI Taxonomy" id="930991"/>
    <lineage>
        <taxon>Eukaryota</taxon>
        <taxon>Fungi</taxon>
        <taxon>Dikarya</taxon>
        <taxon>Basidiomycota</taxon>
        <taxon>Agaricomycotina</taxon>
        <taxon>Agaricomycetes</taxon>
        <taxon>Agaricomycetidae</taxon>
        <taxon>Boletales</taxon>
        <taxon>Paxilineae</taxon>
        <taxon>Paxillaceae</taxon>
        <taxon>Paxillus</taxon>
    </lineage>
</organism>
<dbReference type="Proteomes" id="UP000054538">
    <property type="component" value="Unassembled WGS sequence"/>
</dbReference>
<dbReference type="EMBL" id="KN826396">
    <property type="protein sequence ID" value="KIK79033.1"/>
    <property type="molecule type" value="Genomic_DNA"/>
</dbReference>
<dbReference type="InParanoid" id="A0A0D0CUC8"/>
<name>A0A0D0CUC8_9AGAM</name>
<sequence>MNLGQDRISGGPGFDKAAPLSDPAPFLATVRSACPRSVLLLSQACAGCQSQYVAVLLLRRQEVLRRFKTLSVSVTNIGSALFQANGHTGCHEVLVWCRWYCAIGTLAARRPFSLFSLSSHRLRAPETDCDRYITSISAVLTH</sequence>
<dbReference type="HOGENOM" id="CLU_1816406_0_0_1"/>
<reference evidence="1 2" key="1">
    <citation type="submission" date="2014-04" db="EMBL/GenBank/DDBJ databases">
        <authorList>
            <consortium name="DOE Joint Genome Institute"/>
            <person name="Kuo A."/>
            <person name="Kohler A."/>
            <person name="Jargeat P."/>
            <person name="Nagy L.G."/>
            <person name="Floudas D."/>
            <person name="Copeland A."/>
            <person name="Barry K.W."/>
            <person name="Cichocki N."/>
            <person name="Veneault-Fourrey C."/>
            <person name="LaButti K."/>
            <person name="Lindquist E.A."/>
            <person name="Lipzen A."/>
            <person name="Lundell T."/>
            <person name="Morin E."/>
            <person name="Murat C."/>
            <person name="Sun H."/>
            <person name="Tunlid A."/>
            <person name="Henrissat B."/>
            <person name="Grigoriev I.V."/>
            <person name="Hibbett D.S."/>
            <person name="Martin F."/>
            <person name="Nordberg H.P."/>
            <person name="Cantor M.N."/>
            <person name="Hua S.X."/>
        </authorList>
    </citation>
    <scope>NUCLEOTIDE SEQUENCE [LARGE SCALE GENOMIC DNA]</scope>
    <source>
        <strain evidence="1 2">Ve08.2h10</strain>
    </source>
</reference>
<evidence type="ECO:0000313" key="1">
    <source>
        <dbReference type="EMBL" id="KIK79033.1"/>
    </source>
</evidence>
<protein>
    <submittedName>
        <fullName evidence="1">Uncharacterized protein</fullName>
    </submittedName>
</protein>
<proteinExistence type="predicted"/>
<dbReference type="AlphaFoldDB" id="A0A0D0CUC8"/>
<evidence type="ECO:0000313" key="2">
    <source>
        <dbReference type="Proteomes" id="UP000054538"/>
    </source>
</evidence>
<reference evidence="2" key="2">
    <citation type="submission" date="2015-01" db="EMBL/GenBank/DDBJ databases">
        <title>Evolutionary Origins and Diversification of the Mycorrhizal Mutualists.</title>
        <authorList>
            <consortium name="DOE Joint Genome Institute"/>
            <consortium name="Mycorrhizal Genomics Consortium"/>
            <person name="Kohler A."/>
            <person name="Kuo A."/>
            <person name="Nagy L.G."/>
            <person name="Floudas D."/>
            <person name="Copeland A."/>
            <person name="Barry K.W."/>
            <person name="Cichocki N."/>
            <person name="Veneault-Fourrey C."/>
            <person name="LaButti K."/>
            <person name="Lindquist E.A."/>
            <person name="Lipzen A."/>
            <person name="Lundell T."/>
            <person name="Morin E."/>
            <person name="Murat C."/>
            <person name="Riley R."/>
            <person name="Ohm R."/>
            <person name="Sun H."/>
            <person name="Tunlid A."/>
            <person name="Henrissat B."/>
            <person name="Grigoriev I.V."/>
            <person name="Hibbett D.S."/>
            <person name="Martin F."/>
        </authorList>
    </citation>
    <scope>NUCLEOTIDE SEQUENCE [LARGE SCALE GENOMIC DNA]</scope>
    <source>
        <strain evidence="2">Ve08.2h10</strain>
    </source>
</reference>
<gene>
    <name evidence="1" type="ORF">PAXRUDRAFT_297809</name>
</gene>
<keyword evidence="2" id="KW-1185">Reference proteome</keyword>
<accession>A0A0D0CUC8</accession>